<dbReference type="CTD" id="36337129"/>
<accession>W6USX9</accession>
<dbReference type="GeneID" id="36337129"/>
<keyword evidence="3" id="KW-1185">Reference proteome</keyword>
<proteinExistence type="predicted"/>
<protein>
    <submittedName>
        <fullName evidence="2">Uncharacterized protein</fullName>
    </submittedName>
</protein>
<dbReference type="AlphaFoldDB" id="W6USX9"/>
<sequence length="227" mass="26625">MHQMLAKSCDTAYEFAVNKQLCDMINEGRELKSEISIETYRYLEKNSCFLKFSSEIKIIDLFWTISSTYALPDSSPYSKCTIYLKPIFFLALHLRHENCLPMSSRVERLEVKNIVLLLFTKFFQHLSNITCYIKLSVCACVIHDVNVNENFVLSDNNDPPQPLSIPAPSYQESRKDRPKSQEPVSPREYLFELFLNVICVSSSQYYFRKTVIFIKYIYRKRSNLAFK</sequence>
<evidence type="ECO:0000313" key="3">
    <source>
        <dbReference type="Proteomes" id="UP000019149"/>
    </source>
</evidence>
<dbReference type="Proteomes" id="UP000019149">
    <property type="component" value="Unassembled WGS sequence"/>
</dbReference>
<reference evidence="2 3" key="1">
    <citation type="journal article" date="2013" name="Nat. Genet.">
        <title>The genome of the hydatid tapeworm Echinococcus granulosus.</title>
        <authorList>
            <person name="Zheng H."/>
            <person name="Zhang W."/>
            <person name="Zhang L."/>
            <person name="Zhang Z."/>
            <person name="Li J."/>
            <person name="Lu G."/>
            <person name="Zhu Y."/>
            <person name="Wang Y."/>
            <person name="Huang Y."/>
            <person name="Liu J."/>
            <person name="Kang H."/>
            <person name="Chen J."/>
            <person name="Wang L."/>
            <person name="Chen A."/>
            <person name="Yu S."/>
            <person name="Gao Z."/>
            <person name="Jin L."/>
            <person name="Gu W."/>
            <person name="Wang Z."/>
            <person name="Zhao L."/>
            <person name="Shi B."/>
            <person name="Wen H."/>
            <person name="Lin R."/>
            <person name="Jones M.K."/>
            <person name="Brejova B."/>
            <person name="Vinar T."/>
            <person name="Zhao G."/>
            <person name="McManus D.P."/>
            <person name="Chen Z."/>
            <person name="Zhou Y."/>
            <person name="Wang S."/>
        </authorList>
    </citation>
    <scope>NUCLEOTIDE SEQUENCE [LARGE SCALE GENOMIC DNA]</scope>
</reference>
<dbReference type="EMBL" id="APAU02000005">
    <property type="protein sequence ID" value="EUB63791.1"/>
    <property type="molecule type" value="Genomic_DNA"/>
</dbReference>
<name>W6USX9_ECHGR</name>
<comment type="caution">
    <text evidence="2">The sequence shown here is derived from an EMBL/GenBank/DDBJ whole genome shotgun (WGS) entry which is preliminary data.</text>
</comment>
<dbReference type="RefSeq" id="XP_024354987.1">
    <property type="nucleotide sequence ID" value="XM_024490663.1"/>
</dbReference>
<feature type="region of interest" description="Disordered" evidence="1">
    <location>
        <begin position="158"/>
        <end position="183"/>
    </location>
</feature>
<evidence type="ECO:0000313" key="2">
    <source>
        <dbReference type="EMBL" id="EUB63791.1"/>
    </source>
</evidence>
<gene>
    <name evidence="2" type="ORF">EGR_01414</name>
</gene>
<dbReference type="KEGG" id="egl:EGR_01414"/>
<evidence type="ECO:0000256" key="1">
    <source>
        <dbReference type="SAM" id="MobiDB-lite"/>
    </source>
</evidence>
<organism evidence="2 3">
    <name type="scientific">Echinococcus granulosus</name>
    <name type="common">Hydatid tapeworm</name>
    <dbReference type="NCBI Taxonomy" id="6210"/>
    <lineage>
        <taxon>Eukaryota</taxon>
        <taxon>Metazoa</taxon>
        <taxon>Spiralia</taxon>
        <taxon>Lophotrochozoa</taxon>
        <taxon>Platyhelminthes</taxon>
        <taxon>Cestoda</taxon>
        <taxon>Eucestoda</taxon>
        <taxon>Cyclophyllidea</taxon>
        <taxon>Taeniidae</taxon>
        <taxon>Echinococcus</taxon>
        <taxon>Echinococcus granulosus group</taxon>
    </lineage>
</organism>